<evidence type="ECO:0000256" key="1">
    <source>
        <dbReference type="SAM" id="MobiDB-lite"/>
    </source>
</evidence>
<accession>A0A7R9EAV6</accession>
<feature type="compositionally biased region" description="Polar residues" evidence="1">
    <location>
        <begin position="1"/>
        <end position="17"/>
    </location>
</feature>
<dbReference type="AlphaFoldDB" id="A0A7R9EAV6"/>
<sequence>MASLVLTDSPQLTSDSQHLGGGDTGTARTSTCCSTTCVGGNCSLTSGMPGGSGRTQPPIVPRVTYEGDTRNFDDYPETDWKSAPTVGETEQKLFEDF</sequence>
<feature type="region of interest" description="Disordered" evidence="1">
    <location>
        <begin position="1"/>
        <end position="28"/>
    </location>
</feature>
<name>A0A7R9EAV6_9NEOP</name>
<dbReference type="EMBL" id="OB794583">
    <property type="protein sequence ID" value="CAD7430660.1"/>
    <property type="molecule type" value="Genomic_DNA"/>
</dbReference>
<protein>
    <submittedName>
        <fullName evidence="2">Uncharacterized protein</fullName>
    </submittedName>
</protein>
<gene>
    <name evidence="2" type="ORF">TMSB3V08_LOCUS7412</name>
</gene>
<proteinExistence type="predicted"/>
<reference evidence="2" key="1">
    <citation type="submission" date="2020-11" db="EMBL/GenBank/DDBJ databases">
        <authorList>
            <person name="Tran Van P."/>
        </authorList>
    </citation>
    <scope>NUCLEOTIDE SEQUENCE</scope>
</reference>
<organism evidence="2">
    <name type="scientific">Timema monikensis</name>
    <dbReference type="NCBI Taxonomy" id="170555"/>
    <lineage>
        <taxon>Eukaryota</taxon>
        <taxon>Metazoa</taxon>
        <taxon>Ecdysozoa</taxon>
        <taxon>Arthropoda</taxon>
        <taxon>Hexapoda</taxon>
        <taxon>Insecta</taxon>
        <taxon>Pterygota</taxon>
        <taxon>Neoptera</taxon>
        <taxon>Polyneoptera</taxon>
        <taxon>Phasmatodea</taxon>
        <taxon>Timematodea</taxon>
        <taxon>Timematoidea</taxon>
        <taxon>Timematidae</taxon>
        <taxon>Timema</taxon>
    </lineage>
</organism>
<evidence type="ECO:0000313" key="2">
    <source>
        <dbReference type="EMBL" id="CAD7430660.1"/>
    </source>
</evidence>